<dbReference type="AlphaFoldDB" id="A0A9P8UQM2"/>
<dbReference type="GO" id="GO:0046873">
    <property type="term" value="F:metal ion transmembrane transporter activity"/>
    <property type="evidence" value="ECO:0007669"/>
    <property type="project" value="InterPro"/>
</dbReference>
<dbReference type="GeneID" id="70134213"/>
<gene>
    <name evidence="6" type="ORF">BKA67DRAFT_599736</name>
</gene>
<accession>A0A9P8UQM2</accession>
<dbReference type="Proteomes" id="UP000758603">
    <property type="component" value="Unassembled WGS sequence"/>
</dbReference>
<dbReference type="Gene3D" id="1.20.58.340">
    <property type="entry name" value="Magnesium transport protein CorA, transmembrane region"/>
    <property type="match status" value="1"/>
</dbReference>
<evidence type="ECO:0000313" key="7">
    <source>
        <dbReference type="Proteomes" id="UP000758603"/>
    </source>
</evidence>
<name>A0A9P8UQM2_9PEZI</name>
<dbReference type="InterPro" id="IPR045863">
    <property type="entry name" value="CorA_TM1_TM2"/>
</dbReference>
<dbReference type="RefSeq" id="XP_045960551.1">
    <property type="nucleotide sequence ID" value="XM_046105322.1"/>
</dbReference>
<keyword evidence="4 5" id="KW-0472">Membrane</keyword>
<feature type="transmembrane region" description="Helical" evidence="5">
    <location>
        <begin position="496"/>
        <end position="517"/>
    </location>
</feature>
<dbReference type="EMBL" id="JAGPXC010000002">
    <property type="protein sequence ID" value="KAH6656317.1"/>
    <property type="molecule type" value="Genomic_DNA"/>
</dbReference>
<comment type="caution">
    <text evidence="6">The sequence shown here is derived from an EMBL/GenBank/DDBJ whole genome shotgun (WGS) entry which is preliminary data.</text>
</comment>
<evidence type="ECO:0000256" key="4">
    <source>
        <dbReference type="ARBA" id="ARBA00023136"/>
    </source>
</evidence>
<dbReference type="InterPro" id="IPR002523">
    <property type="entry name" value="MgTranspt_CorA/ZnTranspt_ZntB"/>
</dbReference>
<sequence>MSHLRHWLPLHEHEKYLKTVNQDPAHLVNIQPHSIEGGDPYYIGDVYQARTTPQGWELDCSERPYLSHVKALSTPLPHLRYLADWMEVTCAPPKWKFIKQNPQNQEHRAQRASVCMLDFRDGKLVEERRFAHARDVADRLGLPDHDDVESRLFIVEDLSRDVIEALGARFDIDPLFFRSQISDYLWYNIKDPWVELPDLDLVQQERSHFCMRYMRARYFRSPESFAEATTETGRFNVLRRLDSDKNHKTVLDEQGENVALARAKASVWIRPNKAHESGVLGIILVDPTVKEGFSLWGGYRSFFNSTGMPDPRAQQSGPEVPPAPSRKSLFEDVVFWSKHMTERDLEAIASDPRTIAVQMYKLVIADWLTLIKYITARLGQIEWELENPDFRKDSAGVDASLQKLHPWRRSVPLYRSFIADTIDRIFPQELAQYANRIERIVAVATAIISIEESRRAIAQNKNLARLTYLASIFVPMSFVSSFFSMSEDVTALSSTYWIYFCTALPLTIVALCVADFLHVQKLLSYIVGRTGDGLKAIREPTPPTKKTEK</sequence>
<evidence type="ECO:0000256" key="1">
    <source>
        <dbReference type="ARBA" id="ARBA00004141"/>
    </source>
</evidence>
<dbReference type="OrthoDB" id="3231000at2759"/>
<evidence type="ECO:0000313" key="6">
    <source>
        <dbReference type="EMBL" id="KAH6656317.1"/>
    </source>
</evidence>
<reference evidence="6" key="1">
    <citation type="journal article" date="2021" name="Nat. Commun.">
        <title>Genetic determinants of endophytism in the Arabidopsis root mycobiome.</title>
        <authorList>
            <person name="Mesny F."/>
            <person name="Miyauchi S."/>
            <person name="Thiergart T."/>
            <person name="Pickel B."/>
            <person name="Atanasova L."/>
            <person name="Karlsson M."/>
            <person name="Huettel B."/>
            <person name="Barry K.W."/>
            <person name="Haridas S."/>
            <person name="Chen C."/>
            <person name="Bauer D."/>
            <person name="Andreopoulos W."/>
            <person name="Pangilinan J."/>
            <person name="LaButti K."/>
            <person name="Riley R."/>
            <person name="Lipzen A."/>
            <person name="Clum A."/>
            <person name="Drula E."/>
            <person name="Henrissat B."/>
            <person name="Kohler A."/>
            <person name="Grigoriev I.V."/>
            <person name="Martin F.M."/>
            <person name="Hacquard S."/>
        </authorList>
    </citation>
    <scope>NUCLEOTIDE SEQUENCE</scope>
    <source>
        <strain evidence="6">MPI-SDFR-AT-0073</strain>
    </source>
</reference>
<keyword evidence="2 5" id="KW-0812">Transmembrane</keyword>
<dbReference type="GO" id="GO:0016020">
    <property type="term" value="C:membrane"/>
    <property type="evidence" value="ECO:0007669"/>
    <property type="project" value="UniProtKB-SubCell"/>
</dbReference>
<evidence type="ECO:0000256" key="5">
    <source>
        <dbReference type="SAM" id="Phobius"/>
    </source>
</evidence>
<protein>
    <submittedName>
        <fullName evidence="6">Uncharacterized protein</fullName>
    </submittedName>
</protein>
<evidence type="ECO:0000256" key="3">
    <source>
        <dbReference type="ARBA" id="ARBA00022989"/>
    </source>
</evidence>
<dbReference type="SUPFAM" id="SSF144083">
    <property type="entry name" value="Magnesium transport protein CorA, transmembrane region"/>
    <property type="match status" value="1"/>
</dbReference>
<feature type="transmembrane region" description="Helical" evidence="5">
    <location>
        <begin position="463"/>
        <end position="484"/>
    </location>
</feature>
<comment type="subcellular location">
    <subcellularLocation>
        <location evidence="1">Membrane</location>
        <topology evidence="1">Multi-pass membrane protein</topology>
    </subcellularLocation>
</comment>
<proteinExistence type="predicted"/>
<evidence type="ECO:0000256" key="2">
    <source>
        <dbReference type="ARBA" id="ARBA00022692"/>
    </source>
</evidence>
<keyword evidence="7" id="KW-1185">Reference proteome</keyword>
<keyword evidence="3 5" id="KW-1133">Transmembrane helix</keyword>
<dbReference type="Pfam" id="PF01544">
    <property type="entry name" value="CorA"/>
    <property type="match status" value="1"/>
</dbReference>
<organism evidence="6 7">
    <name type="scientific">Truncatella angustata</name>
    <dbReference type="NCBI Taxonomy" id="152316"/>
    <lineage>
        <taxon>Eukaryota</taxon>
        <taxon>Fungi</taxon>
        <taxon>Dikarya</taxon>
        <taxon>Ascomycota</taxon>
        <taxon>Pezizomycotina</taxon>
        <taxon>Sordariomycetes</taxon>
        <taxon>Xylariomycetidae</taxon>
        <taxon>Amphisphaeriales</taxon>
        <taxon>Sporocadaceae</taxon>
        <taxon>Truncatella</taxon>
    </lineage>
</organism>